<evidence type="ECO:0000313" key="1">
    <source>
        <dbReference type="EMBL" id="TBN03683.1"/>
    </source>
</evidence>
<sequence length="75" mass="8308">MIALRRANIFFVLICAMSILTCKNSKSNPNKNVLSSSSNTLKIVKFGNPIVKDVGMADPHIRIFNGKPMHLKILP</sequence>
<protein>
    <submittedName>
        <fullName evidence="1">Uncharacterized protein</fullName>
    </submittedName>
</protein>
<reference evidence="1 2" key="1">
    <citation type="submission" date="2019-02" db="EMBL/GenBank/DDBJ databases">
        <title>Hyunsoonleella sp., isolated from marine sediment.</title>
        <authorList>
            <person name="Liu B.-T."/>
        </authorList>
    </citation>
    <scope>NUCLEOTIDE SEQUENCE [LARGE SCALE GENOMIC DNA]</scope>
    <source>
        <strain evidence="1 2">T58</strain>
    </source>
</reference>
<keyword evidence="2" id="KW-1185">Reference proteome</keyword>
<name>A0A4Q9FD10_9FLAO</name>
<dbReference type="AlphaFoldDB" id="A0A4Q9FD10"/>
<proteinExistence type="predicted"/>
<dbReference type="Proteomes" id="UP000291142">
    <property type="component" value="Unassembled WGS sequence"/>
</dbReference>
<accession>A0A4Q9FD10</accession>
<evidence type="ECO:0000313" key="2">
    <source>
        <dbReference type="Proteomes" id="UP000291142"/>
    </source>
</evidence>
<gene>
    <name evidence="1" type="ORF">EYD45_09200</name>
</gene>
<organism evidence="1 2">
    <name type="scientific">Hyunsoonleella flava</name>
    <dbReference type="NCBI Taxonomy" id="2527939"/>
    <lineage>
        <taxon>Bacteria</taxon>
        <taxon>Pseudomonadati</taxon>
        <taxon>Bacteroidota</taxon>
        <taxon>Flavobacteriia</taxon>
        <taxon>Flavobacteriales</taxon>
        <taxon>Flavobacteriaceae</taxon>
    </lineage>
</organism>
<dbReference type="EMBL" id="SIRT01000006">
    <property type="protein sequence ID" value="TBN03683.1"/>
    <property type="molecule type" value="Genomic_DNA"/>
</dbReference>
<dbReference type="RefSeq" id="WP_130964251.1">
    <property type="nucleotide sequence ID" value="NZ_SIRT01000006.1"/>
</dbReference>
<comment type="caution">
    <text evidence="1">The sequence shown here is derived from an EMBL/GenBank/DDBJ whole genome shotgun (WGS) entry which is preliminary data.</text>
</comment>